<sequence length="505" mass="59664">MAIEINEERKREILNSFIDNKDFYKTSELREVRRVIVDSYYNDYDIFQKISNSSKTRNLLCSTSLLNKIITEISGGRYNFREEDHFVDILLIVKNMNKYEDTFFNKSLLITSLEFVAFLVGIIDAHIIKNNKAEDFEKELNEFYIFFKRIIGKIDIEQKDENKYQSIYTTIKTYFKYNNYQYSNYWFKFYFLFYFNHKGNNARKTDAINTISSSYIRLANDPKELKEIISETIDFECFMKLESNFQTEIFNLCKTKPPFAKEFFSEFSVEKKQQILEFYIPVNRNKAIPSLKQLLEAIDYNIPNELEFVNKVLNSTKTLTIHTERKELYDILFNSKIDSETIKTSDYSNQIIGLICNTNANLHELGISEFNEHSVYVDKQKLKDKAIPFLLKLITNLAAYGQFYVNILNLKIGIDKTYFDSELKKSTSYLAHINNYIVSSGNLRFYNSIVSKVKEETVLNINDHFIRSINYHNKYDGILKIIFENKNLLSDDLHDKLSKLISNIK</sequence>
<comment type="caution">
    <text evidence="1">The sequence shown here is derived from an EMBL/GenBank/DDBJ whole genome shotgun (WGS) entry which is preliminary data.</text>
</comment>
<gene>
    <name evidence="1" type="ORF">OOZ35_03770</name>
</gene>
<keyword evidence="2" id="KW-1185">Reference proteome</keyword>
<name>A0ABT4RYK8_9FLAO</name>
<dbReference type="Proteomes" id="UP001149142">
    <property type="component" value="Unassembled WGS sequence"/>
</dbReference>
<dbReference type="RefSeq" id="WP_106688713.1">
    <property type="nucleotide sequence ID" value="NZ_CAXQEU010000056.1"/>
</dbReference>
<dbReference type="EMBL" id="JAPFGC010000002">
    <property type="protein sequence ID" value="MDA0176605.1"/>
    <property type="molecule type" value="Genomic_DNA"/>
</dbReference>
<proteinExistence type="predicted"/>
<organism evidence="1 2">
    <name type="scientific">Mesoflavibacter profundi</name>
    <dbReference type="NCBI Taxonomy" id="2708110"/>
    <lineage>
        <taxon>Bacteria</taxon>
        <taxon>Pseudomonadati</taxon>
        <taxon>Bacteroidota</taxon>
        <taxon>Flavobacteriia</taxon>
        <taxon>Flavobacteriales</taxon>
        <taxon>Flavobacteriaceae</taxon>
        <taxon>Mesoflavibacter</taxon>
    </lineage>
</organism>
<evidence type="ECO:0000313" key="2">
    <source>
        <dbReference type="Proteomes" id="UP001149142"/>
    </source>
</evidence>
<protein>
    <recommendedName>
        <fullName evidence="3">KAP NTPase domain-containing protein</fullName>
    </recommendedName>
</protein>
<reference evidence="1" key="1">
    <citation type="submission" date="2022-11" db="EMBL/GenBank/DDBJ databases">
        <title>Refractory cell wall polysaccharides provide important carbon source for microbial heterotrophs in the hadal ocean.</title>
        <authorList>
            <person name="Zhu X."/>
        </authorList>
    </citation>
    <scope>NUCLEOTIDE SEQUENCE</scope>
    <source>
        <strain evidence="1">MTRN7</strain>
    </source>
</reference>
<accession>A0ABT4RYK8</accession>
<evidence type="ECO:0008006" key="3">
    <source>
        <dbReference type="Google" id="ProtNLM"/>
    </source>
</evidence>
<evidence type="ECO:0000313" key="1">
    <source>
        <dbReference type="EMBL" id="MDA0176605.1"/>
    </source>
</evidence>